<keyword evidence="2" id="KW-1185">Reference proteome</keyword>
<dbReference type="Proteomes" id="UP001209878">
    <property type="component" value="Unassembled WGS sequence"/>
</dbReference>
<protein>
    <submittedName>
        <fullName evidence="1">Uncharacterized protein</fullName>
    </submittedName>
</protein>
<proteinExistence type="predicted"/>
<reference evidence="1" key="1">
    <citation type="journal article" date="2023" name="Mol. Biol. Evol.">
        <title>Third-Generation Sequencing Reveals the Adaptive Role of the Epigenome in Three Deep-Sea Polychaetes.</title>
        <authorList>
            <person name="Perez M."/>
            <person name="Aroh O."/>
            <person name="Sun Y."/>
            <person name="Lan Y."/>
            <person name="Juniper S.K."/>
            <person name="Young C.R."/>
            <person name="Angers B."/>
            <person name="Qian P.Y."/>
        </authorList>
    </citation>
    <scope>NUCLEOTIDE SEQUENCE</scope>
    <source>
        <strain evidence="1">R07B-5</strain>
    </source>
</reference>
<accession>A0AAD9P2R5</accession>
<comment type="caution">
    <text evidence="1">The sequence shown here is derived from an EMBL/GenBank/DDBJ whole genome shotgun (WGS) entry which is preliminary data.</text>
</comment>
<organism evidence="1 2">
    <name type="scientific">Ridgeia piscesae</name>
    <name type="common">Tubeworm</name>
    <dbReference type="NCBI Taxonomy" id="27915"/>
    <lineage>
        <taxon>Eukaryota</taxon>
        <taxon>Metazoa</taxon>
        <taxon>Spiralia</taxon>
        <taxon>Lophotrochozoa</taxon>
        <taxon>Annelida</taxon>
        <taxon>Polychaeta</taxon>
        <taxon>Sedentaria</taxon>
        <taxon>Canalipalpata</taxon>
        <taxon>Sabellida</taxon>
        <taxon>Siboglinidae</taxon>
        <taxon>Ridgeia</taxon>
    </lineage>
</organism>
<gene>
    <name evidence="1" type="ORF">NP493_178g01020</name>
</gene>
<dbReference type="AlphaFoldDB" id="A0AAD9P2R5"/>
<sequence>MATKRQTFCSSRYNGTFTFSSVLF</sequence>
<evidence type="ECO:0000313" key="2">
    <source>
        <dbReference type="Proteomes" id="UP001209878"/>
    </source>
</evidence>
<evidence type="ECO:0000313" key="1">
    <source>
        <dbReference type="EMBL" id="KAK2187062.1"/>
    </source>
</evidence>
<name>A0AAD9P2R5_RIDPI</name>
<dbReference type="EMBL" id="JAODUO010000179">
    <property type="protein sequence ID" value="KAK2187062.1"/>
    <property type="molecule type" value="Genomic_DNA"/>
</dbReference>